<dbReference type="PANTHER" id="PTHR43572">
    <property type="entry name" value="CHAPERONE PROTEIN CLPD, CHLOROPLASTIC"/>
    <property type="match status" value="1"/>
</dbReference>
<evidence type="ECO:0000256" key="3">
    <source>
        <dbReference type="ARBA" id="ARBA00023015"/>
    </source>
</evidence>
<dbReference type="InterPro" id="IPR051650">
    <property type="entry name" value="SL_signaling_regulator"/>
</dbReference>
<dbReference type="Proteomes" id="UP000228380">
    <property type="component" value="Chromosome 1"/>
</dbReference>
<dbReference type="OrthoDB" id="1929681at2759"/>
<evidence type="ECO:0000256" key="4">
    <source>
        <dbReference type="ARBA" id="ARBA00023163"/>
    </source>
</evidence>
<evidence type="ECO:0000256" key="1">
    <source>
        <dbReference type="ARBA" id="ARBA00008675"/>
    </source>
</evidence>
<evidence type="ECO:0000256" key="5">
    <source>
        <dbReference type="PROSITE-ProRule" id="PRU01251"/>
    </source>
</evidence>
<evidence type="ECO:0000259" key="7">
    <source>
        <dbReference type="PROSITE" id="PS51903"/>
    </source>
</evidence>
<keyword evidence="3" id="KW-0805">Transcription regulation</keyword>
<dbReference type="GeneID" id="103699317"/>
<evidence type="ECO:0000313" key="9">
    <source>
        <dbReference type="RefSeq" id="XP_008779572.2"/>
    </source>
</evidence>
<dbReference type="KEGG" id="pda:103699317"/>
<dbReference type="Pfam" id="PF26587">
    <property type="entry name" value="AAA_lid_SMAX1"/>
    <property type="match status" value="1"/>
</dbReference>
<comment type="similarity">
    <text evidence="1">Belongs to the ClpA/ClpB family.</text>
</comment>
<dbReference type="InterPro" id="IPR004176">
    <property type="entry name" value="Clp_R_N"/>
</dbReference>
<dbReference type="SUPFAM" id="SSF52540">
    <property type="entry name" value="P-loop containing nucleoside triphosphate hydrolases"/>
    <property type="match status" value="1"/>
</dbReference>
<dbReference type="FunFam" id="1.10.1780.10:FF:000005">
    <property type="entry name" value="protein SUPPRESSOR OF MAX2 1"/>
    <property type="match status" value="1"/>
</dbReference>
<reference evidence="8" key="1">
    <citation type="journal article" date="2019" name="Nat. Commun.">
        <title>Genome-wide association mapping of date palm fruit traits.</title>
        <authorList>
            <person name="Hazzouri K.M."/>
            <person name="Gros-Balthazard M."/>
            <person name="Flowers J.M."/>
            <person name="Copetti D."/>
            <person name="Lemansour A."/>
            <person name="Lebrun M."/>
            <person name="Masmoudi K."/>
            <person name="Ferrand S."/>
            <person name="Dhar M.I."/>
            <person name="Fresquez Z.A."/>
            <person name="Rosas U."/>
            <person name="Zhang J."/>
            <person name="Talag J."/>
            <person name="Lee S."/>
            <person name="Kudrna D."/>
            <person name="Powell R.F."/>
            <person name="Leitch I.J."/>
            <person name="Krueger R.R."/>
            <person name="Wing R.A."/>
            <person name="Amiri K.M.A."/>
            <person name="Purugganan M.D."/>
        </authorList>
    </citation>
    <scope>NUCLEOTIDE SEQUENCE [LARGE SCALE GENOMIC DNA]</scope>
    <source>
        <strain evidence="8">cv. Khalas</strain>
    </source>
</reference>
<evidence type="ECO:0000313" key="8">
    <source>
        <dbReference type="Proteomes" id="UP000228380"/>
    </source>
</evidence>
<evidence type="ECO:0000256" key="2">
    <source>
        <dbReference type="ARBA" id="ARBA00022737"/>
    </source>
</evidence>
<gene>
    <name evidence="9" type="primary">LOC103699317</name>
</gene>
<dbReference type="InterPro" id="IPR058680">
    <property type="entry name" value="NBD_SMAX1-like"/>
</dbReference>
<feature type="region of interest" description="Disordered" evidence="6">
    <location>
        <begin position="632"/>
        <end position="654"/>
    </location>
</feature>
<proteinExistence type="inferred from homology"/>
<dbReference type="RefSeq" id="XP_008779572.2">
    <property type="nucleotide sequence ID" value="XM_008781350.4"/>
</dbReference>
<reference evidence="9" key="2">
    <citation type="submission" date="2025-08" db="UniProtKB">
        <authorList>
            <consortium name="RefSeq"/>
        </authorList>
    </citation>
    <scope>IDENTIFICATION</scope>
    <source>
        <tissue evidence="9">Young leaves</tissue>
    </source>
</reference>
<protein>
    <submittedName>
        <fullName evidence="9">Protein SUPPRESSOR OF MAX2 1-like</fullName>
    </submittedName>
</protein>
<organism evidence="8 9">
    <name type="scientific">Phoenix dactylifera</name>
    <name type="common">Date palm</name>
    <dbReference type="NCBI Taxonomy" id="42345"/>
    <lineage>
        <taxon>Eukaryota</taxon>
        <taxon>Viridiplantae</taxon>
        <taxon>Streptophyta</taxon>
        <taxon>Embryophyta</taxon>
        <taxon>Tracheophyta</taxon>
        <taxon>Spermatophyta</taxon>
        <taxon>Magnoliopsida</taxon>
        <taxon>Liliopsida</taxon>
        <taxon>Arecaceae</taxon>
        <taxon>Coryphoideae</taxon>
        <taxon>Phoeniceae</taxon>
        <taxon>Phoenix</taxon>
    </lineage>
</organism>
<dbReference type="PANTHER" id="PTHR43572:SF13">
    <property type="entry name" value="PROTEIN SUPPRESSOR OF MAX2 1"/>
    <property type="match status" value="1"/>
</dbReference>
<dbReference type="PROSITE" id="PS51903">
    <property type="entry name" value="CLP_R"/>
    <property type="match status" value="1"/>
</dbReference>
<dbReference type="Gene3D" id="1.10.1780.10">
    <property type="entry name" value="Clp, N-terminal domain"/>
    <property type="match status" value="1"/>
</dbReference>
<feature type="compositionally biased region" description="Polar residues" evidence="6">
    <location>
        <begin position="494"/>
        <end position="509"/>
    </location>
</feature>
<dbReference type="Pfam" id="PF23569">
    <property type="entry name" value="NBD_SMAX1"/>
    <property type="match status" value="1"/>
</dbReference>
<feature type="domain" description="Clp R" evidence="7">
    <location>
        <begin position="8"/>
        <end position="168"/>
    </location>
</feature>
<dbReference type="InterPro" id="IPR036628">
    <property type="entry name" value="Clp_N_dom_sf"/>
</dbReference>
<name>A0A8B7BKU6_PHODC</name>
<keyword evidence="2 5" id="KW-0677">Repeat</keyword>
<accession>A0A8B7BKU6</accession>
<feature type="region of interest" description="Disordered" evidence="6">
    <location>
        <begin position="470"/>
        <end position="509"/>
    </location>
</feature>
<dbReference type="SUPFAM" id="SSF81923">
    <property type="entry name" value="Double Clp-N motif"/>
    <property type="match status" value="1"/>
</dbReference>
<feature type="compositionally biased region" description="Basic and acidic residues" evidence="6">
    <location>
        <begin position="470"/>
        <end position="483"/>
    </location>
</feature>
<keyword evidence="4" id="KW-0804">Transcription</keyword>
<dbReference type="Gene3D" id="3.40.50.300">
    <property type="entry name" value="P-loop containing nucleotide triphosphate hydrolases"/>
    <property type="match status" value="1"/>
</dbReference>
<keyword evidence="8" id="KW-1185">Reference proteome</keyword>
<sequence>MRAGLATIQQTLTTEAAAVLNRAIAEASRRRHGQTTPLHVAATLLAAPSGLLRQACARSHPLSSHPLQCRALELCFSVALDRLPASSGADPVPDPPLSNALMAALKRAQAHQRRGCPEQQQPPLLAVKVELEQLVVSILDDPSVSRVMREASFSSPAVKAAIEQSLASLSPVANFPSSAATPAGLGLSPGPRPPSRNLYVSPRLQQQQQQPQRRGEVKKVLEILTRTNKHNPVLVGDSDPDAAKREVLLMIERRELGSHALPALQLAQVVTLEREFSSSDRSLIPSKIRELGGLVESRIQASAINGGGGVILDLGDLKWLVEGPGGYGESVSSGPIQLQQRQVVSEIGREVVAEMGRLLQRFGEGSSNGGRLWVVGTATCATYLRCQVYFPSMEVEWDLQAVPVAPRSPLTGLFPRFGGNGILSSSVESLSPLKGFQPMSLERTNSSHQISLCKLCRENYERELAKLGASEVEKSSTESRPESRQALPHWLQLGTPSCTKPTSDQPQTRAQELRWKQRTEELLNKWRMTCVRLHRNSHPPAASSEKPLAPTFPLLSANTPSVRPQQTFQTGSTLSPRSIAPVQMSRDHGLQINSSSERPMSPPGSPVKTDLVLGQSKALGNSLEKTHRERVKGFPGCMQGPIPDQPRDKTVGNSETDSLKRLFKGLMESTEWQPEAASSVASTVMQCRSGNGKRRGLGPKADTWLLFLGPDKVGKRKMAYALSELLYGTGPITIGLGSPRTEGGDGESNAKLRGKTAPDRLAEAIQRNPFAVFVLEDIDYADTLARGTIQRAIERGRLPDSYGREVSLGGGIFLLTSNWLPEELKRSQDFLLRCEEKVLDSVNSGRQLEFSPGEKTGKRRADWSLKDERNTKARKESAGLVLSLDLNLGVGIDDDACEGSRNSSDLTVEHENEAERLAVRCSTPSNATELMELVDNAIVFKPVDFSPMRRRISESITKKFREIMGDGRSMQVDEDALDQLVGGVWLGGATTAAFEEWAERVLVPSIQQLKNSSNDGATVRLSSVKTGARMQRGNAAGDLLPSSVMVNVDGL</sequence>
<dbReference type="InterPro" id="IPR027417">
    <property type="entry name" value="P-loop_NTPase"/>
</dbReference>
<evidence type="ECO:0000256" key="6">
    <source>
        <dbReference type="SAM" id="MobiDB-lite"/>
    </source>
</evidence>
<dbReference type="AlphaFoldDB" id="A0A8B7BKU6"/>
<dbReference type="Pfam" id="PF02861">
    <property type="entry name" value="Clp_N"/>
    <property type="match status" value="1"/>
</dbReference>
<dbReference type="InterPro" id="IPR058954">
    <property type="entry name" value="AAA_lid_SMAX1"/>
</dbReference>